<dbReference type="GO" id="GO:0019700">
    <property type="term" value="P:organic phosphonate catabolic process"/>
    <property type="evidence" value="ECO:0007669"/>
    <property type="project" value="UniProtKB-UniRule"/>
</dbReference>
<evidence type="ECO:0000256" key="5">
    <source>
        <dbReference type="ARBA" id="ARBA00023317"/>
    </source>
</evidence>
<keyword evidence="5 7" id="KW-0670">Pyruvate</keyword>
<dbReference type="InterPro" id="IPR012703">
    <property type="entry name" value="NH2EtPonate_pyrv_transaminase"/>
</dbReference>
<feature type="modified residue" description="N6-(pyridoxal phosphate)lysine" evidence="7 9">
    <location>
        <position position="192"/>
    </location>
</feature>
<dbReference type="PANTHER" id="PTHR42778">
    <property type="entry name" value="2-AMINOETHYLPHOSPHONATE--PYRUVATE TRANSAMINASE"/>
    <property type="match status" value="1"/>
</dbReference>
<dbReference type="InterPro" id="IPR015424">
    <property type="entry name" value="PyrdxlP-dep_Trfase"/>
</dbReference>
<comment type="function">
    <text evidence="7">Involved in phosphonate degradation.</text>
</comment>
<keyword evidence="4 7" id="KW-0663">Pyridoxal phosphate</keyword>
<keyword evidence="3 7" id="KW-0808">Transferase</keyword>
<evidence type="ECO:0000313" key="11">
    <source>
        <dbReference type="EMBL" id="SEQ16619.1"/>
    </source>
</evidence>
<dbReference type="SUPFAM" id="SSF53383">
    <property type="entry name" value="PLP-dependent transferases"/>
    <property type="match status" value="1"/>
</dbReference>
<dbReference type="Gene3D" id="3.40.640.10">
    <property type="entry name" value="Type I PLP-dependent aspartate aminotransferase-like (Major domain)"/>
    <property type="match status" value="1"/>
</dbReference>
<evidence type="ECO:0000313" key="12">
    <source>
        <dbReference type="Proteomes" id="UP000199410"/>
    </source>
</evidence>
<dbReference type="AlphaFoldDB" id="A0A1H9DT24"/>
<dbReference type="EMBL" id="FOEL01000003">
    <property type="protein sequence ID" value="SEQ16619.1"/>
    <property type="molecule type" value="Genomic_DNA"/>
</dbReference>
<gene>
    <name evidence="7" type="primary">phnW</name>
    <name evidence="11" type="ORF">SAMN02787113_01256</name>
</gene>
<evidence type="ECO:0000256" key="6">
    <source>
        <dbReference type="ARBA" id="ARBA00049460"/>
    </source>
</evidence>
<evidence type="ECO:0000256" key="7">
    <source>
        <dbReference type="HAMAP-Rule" id="MF_01376"/>
    </source>
</evidence>
<dbReference type="PIRSF" id="PIRSF000524">
    <property type="entry name" value="SPT"/>
    <property type="match status" value="1"/>
</dbReference>
<dbReference type="NCBIfam" id="NF010006">
    <property type="entry name" value="PRK13479.1"/>
    <property type="match status" value="1"/>
</dbReference>
<evidence type="ECO:0000256" key="3">
    <source>
        <dbReference type="ARBA" id="ARBA00022679"/>
    </source>
</evidence>
<evidence type="ECO:0000256" key="1">
    <source>
        <dbReference type="ARBA" id="ARBA00001933"/>
    </source>
</evidence>
<evidence type="ECO:0000256" key="9">
    <source>
        <dbReference type="PIRSR" id="PIRSR000524-50"/>
    </source>
</evidence>
<dbReference type="EC" id="2.6.1.37" evidence="7"/>
<dbReference type="RefSeq" id="WP_089985244.1">
    <property type="nucleotide sequence ID" value="NZ_FMUG01000004.1"/>
</dbReference>
<comment type="cofactor">
    <cofactor evidence="1 7 9">
        <name>pyridoxal 5'-phosphate</name>
        <dbReference type="ChEBI" id="CHEBI:597326"/>
    </cofactor>
</comment>
<dbReference type="InterPro" id="IPR015422">
    <property type="entry name" value="PyrdxlP-dep_Trfase_small"/>
</dbReference>
<protein>
    <recommendedName>
        <fullName evidence="7">2-aminoethylphosphonate--pyruvate transaminase</fullName>
        <ecNumber evidence="7">2.6.1.37</ecNumber>
    </recommendedName>
    <alternativeName>
        <fullName evidence="7">2-aminoethylphosphonate aminotransferase</fullName>
    </alternativeName>
    <alternativeName>
        <fullName evidence="7">AEP transaminase</fullName>
        <shortName evidence="7">AEPT</shortName>
    </alternativeName>
</protein>
<dbReference type="Proteomes" id="UP000199410">
    <property type="component" value="Unassembled WGS sequence"/>
</dbReference>
<dbReference type="InterPro" id="IPR015421">
    <property type="entry name" value="PyrdxlP-dep_Trfase_major"/>
</dbReference>
<evidence type="ECO:0000256" key="2">
    <source>
        <dbReference type="ARBA" id="ARBA00022576"/>
    </source>
</evidence>
<reference evidence="11 12" key="1">
    <citation type="submission" date="2016-10" db="EMBL/GenBank/DDBJ databases">
        <authorList>
            <person name="Varghese N."/>
            <person name="Submissions S."/>
        </authorList>
    </citation>
    <scope>NUCLEOTIDE SEQUENCE [LARGE SCALE GENOMIC DNA]</scope>
    <source>
        <strain evidence="11 12">TC-13</strain>
    </source>
</reference>
<evidence type="ECO:0000256" key="8">
    <source>
        <dbReference type="PIRSR" id="PIRSR000524-1"/>
    </source>
</evidence>
<name>A0A1H9DT24_9BACI</name>
<dbReference type="Gene3D" id="3.90.1150.10">
    <property type="entry name" value="Aspartate Aminotransferase, domain 1"/>
    <property type="match status" value="1"/>
</dbReference>
<dbReference type="GO" id="GO:0047304">
    <property type="term" value="F:2-aminoethylphosphonate-pyruvate transaminase activity"/>
    <property type="evidence" value="ECO:0007669"/>
    <property type="project" value="UniProtKB-UniRule"/>
</dbReference>
<dbReference type="HAMAP" id="MF_01376">
    <property type="entry name" value="PhnW_aminotrans_5"/>
    <property type="match status" value="1"/>
</dbReference>
<feature type="binding site" evidence="8">
    <location>
        <position position="336"/>
    </location>
    <ligand>
        <name>substrate</name>
    </ligand>
</feature>
<dbReference type="PANTHER" id="PTHR42778:SF1">
    <property type="entry name" value="2-AMINOETHYLPHOSPHONATE--PYRUVATE TRANSAMINASE"/>
    <property type="match status" value="1"/>
</dbReference>
<dbReference type="NCBIfam" id="TIGR02326">
    <property type="entry name" value="transamin_PhnW"/>
    <property type="match status" value="1"/>
</dbReference>
<comment type="caution">
    <text evidence="11">The sequence shown here is derived from an EMBL/GenBank/DDBJ whole genome shotgun (WGS) entry which is preliminary data.</text>
</comment>
<keyword evidence="2 7" id="KW-0032">Aminotransferase</keyword>
<proteinExistence type="inferred from homology"/>
<feature type="domain" description="Aminotransferase class V" evidence="10">
    <location>
        <begin position="55"/>
        <end position="289"/>
    </location>
</feature>
<dbReference type="InterPro" id="IPR024169">
    <property type="entry name" value="SP_NH2Trfase/AEP_transaminase"/>
</dbReference>
<dbReference type="Pfam" id="PF00266">
    <property type="entry name" value="Aminotran_5"/>
    <property type="match status" value="1"/>
</dbReference>
<dbReference type="NCBIfam" id="TIGR03301">
    <property type="entry name" value="PhnW-AepZ"/>
    <property type="match status" value="1"/>
</dbReference>
<evidence type="ECO:0000256" key="4">
    <source>
        <dbReference type="ARBA" id="ARBA00022898"/>
    </source>
</evidence>
<dbReference type="InterPro" id="IPR000192">
    <property type="entry name" value="Aminotrans_V_dom"/>
</dbReference>
<comment type="catalytic activity">
    <reaction evidence="6 7">
        <text>(2-aminoethyl)phosphonate + pyruvate = phosphonoacetaldehyde + L-alanine</text>
        <dbReference type="Rhea" id="RHEA:17021"/>
        <dbReference type="ChEBI" id="CHEBI:15361"/>
        <dbReference type="ChEBI" id="CHEBI:57418"/>
        <dbReference type="ChEBI" id="CHEBI:57972"/>
        <dbReference type="ChEBI" id="CHEBI:58383"/>
        <dbReference type="EC" id="2.6.1.37"/>
    </reaction>
</comment>
<accession>A0A1H9DT24</accession>
<organism evidence="11 12">
    <name type="scientific">Lysinibacillus fusiformis</name>
    <dbReference type="NCBI Taxonomy" id="28031"/>
    <lineage>
        <taxon>Bacteria</taxon>
        <taxon>Bacillati</taxon>
        <taxon>Bacillota</taxon>
        <taxon>Bacilli</taxon>
        <taxon>Bacillales</taxon>
        <taxon>Bacillaceae</taxon>
        <taxon>Lysinibacillus</taxon>
    </lineage>
</organism>
<comment type="similarity">
    <text evidence="7">Belongs to the class-V pyridoxal-phosphate-dependent aminotransferase family. PhnW subfamily.</text>
</comment>
<comment type="subunit">
    <text evidence="7">Homodimer.</text>
</comment>
<sequence>MSNYKLLTPGPLTTTKTVKQEMLKDRCTWDDDYKNVTQVIRKQLLNLAQVDESDYTAVLMQGSGSFVVESVLTTAVGEDDKLLIITNGAYGERIAEMAEVLRLAHVVYSVPYDEQPSSLEVQGLLEKDASITHVAVVHCETTTGILNPIKEIGEVVCSFNKTFIVDAMSSFGGVPMDLSDSHIDFCISSANKCIQGVPGFGFVIAKTRVLEKCKGQARSVALDLYSQWEVMKKDGKWRFTSPTHVVAAFAKALEELVEEGGVNARYQRYADNNQLLRSRLSVLGFDAYISEELQSPIITTYLFPHKEFSFEHFYQEMKKAGFVIYPGKLTDVDTFRIGNIGDIYEEDMQALCEVIENYMVVKNNEN</sequence>
<evidence type="ECO:0000259" key="10">
    <source>
        <dbReference type="Pfam" id="PF00266"/>
    </source>
</evidence>